<keyword evidence="1" id="KW-0732">Signal</keyword>
<sequence>MNGIKELCCLLMVVVVSSAPTNVDMKDEVLSVCQGKPAELFFLLDSSSSIWSVDFRKQIRFVSDMVDNFEVGPNKTRIGVASFSYHYRENIELDTYDDANSVKKAIDVIPQYFGGTYTFDALDGVRTRGLRGEVVRPGVVKIVIVLTDGQSYNEEKTKAAAMKLKEEAIVFAIGIGSKTDRDELVAIATEPTDKHVFEVGNYGLLDTIKERLAITACEAEMNDFAAALTKPPCGATNMADVMFLMEPAELGTANTVKITEFVSGLTEDFNMADGNVRIGLQTSHCGKGNIELGEYTESSELTKAMTNSRVSNLGHMIKQLRTYSYKEENGGRDRARHMAVVFVDDALFDPKEVLDEARRTKHHDVELFVVAIGDSVVDSELEALCSAPADRHILRVKSYDELKLSKPEFLHKFCTGL</sequence>
<dbReference type="Proteomes" id="UP000828390">
    <property type="component" value="Unassembled WGS sequence"/>
</dbReference>
<dbReference type="PANTHER" id="PTHR24020">
    <property type="entry name" value="COLLAGEN ALPHA"/>
    <property type="match status" value="1"/>
</dbReference>
<name>A0A9D3YU72_DREPO</name>
<feature type="signal peptide" evidence="1">
    <location>
        <begin position="1"/>
        <end position="18"/>
    </location>
</feature>
<proteinExistence type="predicted"/>
<feature type="domain" description="VWFA" evidence="2">
    <location>
        <begin position="240"/>
        <end position="413"/>
    </location>
</feature>
<feature type="chain" id="PRO_5038372320" description="VWFA domain-containing protein" evidence="1">
    <location>
        <begin position="19"/>
        <end position="417"/>
    </location>
</feature>
<evidence type="ECO:0000259" key="2">
    <source>
        <dbReference type="PROSITE" id="PS50234"/>
    </source>
</evidence>
<protein>
    <recommendedName>
        <fullName evidence="2">VWFA domain-containing protein</fullName>
    </recommendedName>
</protein>
<dbReference type="SUPFAM" id="SSF53300">
    <property type="entry name" value="vWA-like"/>
    <property type="match status" value="2"/>
</dbReference>
<dbReference type="InterPro" id="IPR050525">
    <property type="entry name" value="ECM_Assembly_Org"/>
</dbReference>
<dbReference type="Pfam" id="PF00092">
    <property type="entry name" value="VWA"/>
    <property type="match status" value="2"/>
</dbReference>
<keyword evidence="4" id="KW-1185">Reference proteome</keyword>
<dbReference type="SMART" id="SM00327">
    <property type="entry name" value="VWA"/>
    <property type="match status" value="2"/>
</dbReference>
<dbReference type="CDD" id="cd01450">
    <property type="entry name" value="vWFA_subfamily_ECM"/>
    <property type="match status" value="1"/>
</dbReference>
<dbReference type="PROSITE" id="PS50234">
    <property type="entry name" value="VWFA"/>
    <property type="match status" value="2"/>
</dbReference>
<feature type="domain" description="VWFA" evidence="2">
    <location>
        <begin position="39"/>
        <end position="212"/>
    </location>
</feature>
<accession>A0A9D3YU72</accession>
<dbReference type="OrthoDB" id="687730at2759"/>
<organism evidence="3 4">
    <name type="scientific">Dreissena polymorpha</name>
    <name type="common">Zebra mussel</name>
    <name type="synonym">Mytilus polymorpha</name>
    <dbReference type="NCBI Taxonomy" id="45954"/>
    <lineage>
        <taxon>Eukaryota</taxon>
        <taxon>Metazoa</taxon>
        <taxon>Spiralia</taxon>
        <taxon>Lophotrochozoa</taxon>
        <taxon>Mollusca</taxon>
        <taxon>Bivalvia</taxon>
        <taxon>Autobranchia</taxon>
        <taxon>Heteroconchia</taxon>
        <taxon>Euheterodonta</taxon>
        <taxon>Imparidentia</taxon>
        <taxon>Neoheterodontei</taxon>
        <taxon>Myida</taxon>
        <taxon>Dreissenoidea</taxon>
        <taxon>Dreissenidae</taxon>
        <taxon>Dreissena</taxon>
    </lineage>
</organism>
<reference evidence="3" key="1">
    <citation type="journal article" date="2019" name="bioRxiv">
        <title>The Genome of the Zebra Mussel, Dreissena polymorpha: A Resource for Invasive Species Research.</title>
        <authorList>
            <person name="McCartney M.A."/>
            <person name="Auch B."/>
            <person name="Kono T."/>
            <person name="Mallez S."/>
            <person name="Zhang Y."/>
            <person name="Obille A."/>
            <person name="Becker A."/>
            <person name="Abrahante J.E."/>
            <person name="Garbe J."/>
            <person name="Badalamenti J.P."/>
            <person name="Herman A."/>
            <person name="Mangelson H."/>
            <person name="Liachko I."/>
            <person name="Sullivan S."/>
            <person name="Sone E.D."/>
            <person name="Koren S."/>
            <person name="Silverstein K.A.T."/>
            <person name="Beckman K.B."/>
            <person name="Gohl D.M."/>
        </authorList>
    </citation>
    <scope>NUCLEOTIDE SEQUENCE</scope>
    <source>
        <strain evidence="3">Duluth1</strain>
        <tissue evidence="3">Whole animal</tissue>
    </source>
</reference>
<evidence type="ECO:0000313" key="3">
    <source>
        <dbReference type="EMBL" id="KAH3705220.1"/>
    </source>
</evidence>
<reference evidence="3" key="2">
    <citation type="submission" date="2020-11" db="EMBL/GenBank/DDBJ databases">
        <authorList>
            <person name="McCartney M.A."/>
            <person name="Auch B."/>
            <person name="Kono T."/>
            <person name="Mallez S."/>
            <person name="Becker A."/>
            <person name="Gohl D.M."/>
            <person name="Silverstein K.A.T."/>
            <person name="Koren S."/>
            <person name="Bechman K.B."/>
            <person name="Herman A."/>
            <person name="Abrahante J.E."/>
            <person name="Garbe J."/>
        </authorList>
    </citation>
    <scope>NUCLEOTIDE SEQUENCE</scope>
    <source>
        <strain evidence="3">Duluth1</strain>
        <tissue evidence="3">Whole animal</tissue>
    </source>
</reference>
<evidence type="ECO:0000256" key="1">
    <source>
        <dbReference type="SAM" id="SignalP"/>
    </source>
</evidence>
<dbReference type="EMBL" id="JAIWYP010000015">
    <property type="protein sequence ID" value="KAH3705220.1"/>
    <property type="molecule type" value="Genomic_DNA"/>
</dbReference>
<comment type="caution">
    <text evidence="3">The sequence shown here is derived from an EMBL/GenBank/DDBJ whole genome shotgun (WGS) entry which is preliminary data.</text>
</comment>
<dbReference type="InterPro" id="IPR036465">
    <property type="entry name" value="vWFA_dom_sf"/>
</dbReference>
<evidence type="ECO:0000313" key="4">
    <source>
        <dbReference type="Proteomes" id="UP000828390"/>
    </source>
</evidence>
<gene>
    <name evidence="3" type="ORF">DPMN_080287</name>
</gene>
<dbReference type="InterPro" id="IPR002035">
    <property type="entry name" value="VWF_A"/>
</dbReference>
<dbReference type="AlphaFoldDB" id="A0A9D3YU72"/>
<dbReference type="PRINTS" id="PR00453">
    <property type="entry name" value="VWFADOMAIN"/>
</dbReference>
<dbReference type="PANTHER" id="PTHR24020:SF84">
    <property type="entry name" value="VWFA DOMAIN-CONTAINING PROTEIN"/>
    <property type="match status" value="1"/>
</dbReference>
<dbReference type="Gene3D" id="3.40.50.410">
    <property type="entry name" value="von Willebrand factor, type A domain"/>
    <property type="match status" value="2"/>
</dbReference>